<dbReference type="EMBL" id="LFQU01000021">
    <property type="protein sequence ID" value="KOO67934.1"/>
    <property type="molecule type" value="Genomic_DNA"/>
</dbReference>
<accession>A0A8E1QXV4</accession>
<name>A0A8E1QXV4_9BACT</name>
<gene>
    <name evidence="1" type="ORF">ACU52_10505</name>
</gene>
<organism evidence="1 2">
    <name type="scientific">Xylanibacter rarus</name>
    <dbReference type="NCBI Taxonomy" id="1676614"/>
    <lineage>
        <taxon>Bacteria</taxon>
        <taxon>Pseudomonadati</taxon>
        <taxon>Bacteroidota</taxon>
        <taxon>Bacteroidia</taxon>
        <taxon>Bacteroidales</taxon>
        <taxon>Prevotellaceae</taxon>
        <taxon>Xylanibacter</taxon>
    </lineage>
</organism>
<comment type="caution">
    <text evidence="1">The sequence shown here is derived from an EMBL/GenBank/DDBJ whole genome shotgun (WGS) entry which is preliminary data.</text>
</comment>
<keyword evidence="2" id="KW-1185">Reference proteome</keyword>
<proteinExistence type="predicted"/>
<sequence length="122" mass="14297">MNTRRILKRIIDISQYAGWNVEVDDKELSNVHFDFQRYTKFGQNFNFGVNMLNGKIDSLISNIEHYYEGFDPDYEASLWIGEDGHGKHGAPYHIKDIVTDMEDAEDKIYELIETLRLKALNH</sequence>
<dbReference type="AlphaFoldDB" id="A0A8E1QXV4"/>
<reference evidence="1 2" key="1">
    <citation type="submission" date="2015-06" db="EMBL/GenBank/DDBJ databases">
        <title>Prevotella sp. 109, sp. nov., a novel member of the family Prevotellaceae isolated from human faeces.</title>
        <authorList>
            <person name="Shkoporov A.N."/>
            <person name="Chaplin A.V."/>
            <person name="Kafarskaia L.I."/>
            <person name="Efimov B.A."/>
        </authorList>
    </citation>
    <scope>NUCLEOTIDE SEQUENCE [LARGE SCALE GENOMIC DNA]</scope>
    <source>
        <strain evidence="1 2">109</strain>
    </source>
</reference>
<evidence type="ECO:0000313" key="2">
    <source>
        <dbReference type="Proteomes" id="UP000036951"/>
    </source>
</evidence>
<evidence type="ECO:0000313" key="1">
    <source>
        <dbReference type="EMBL" id="KOO67934.1"/>
    </source>
</evidence>
<dbReference type="Proteomes" id="UP000036951">
    <property type="component" value="Unassembled WGS sequence"/>
</dbReference>
<dbReference type="OrthoDB" id="3010348at2"/>
<dbReference type="RefSeq" id="WP_053398747.1">
    <property type="nucleotide sequence ID" value="NZ_LFQU01000021.1"/>
</dbReference>
<protein>
    <submittedName>
        <fullName evidence="1">Uncharacterized protein</fullName>
    </submittedName>
</protein>